<sequence length="224" mass="24613">MPTTRSSTSYSQKIQRRDDVVDTGSTPCSLPSSQSSSTSSSQNGTVPSPFNLGTNNSTLSNEGRIHCPFKTFDSCFNGVGSNGYSKSGFYKHLHDRHLPNLECKNACRERISSSRIVYEAWERTLNQLQMWLCVPCMHIQAWKKSCASHVGGAIAGPLDGTSVEFLIYGITKPADTSDTIPAVVQYDDVVLNGVALNLDMLNLVYQKRFATLSVSPHLAGFFYQ</sequence>
<reference evidence="2 3" key="1">
    <citation type="journal article" date="2018" name="Science">
        <title>The opium poppy genome and morphinan production.</title>
        <authorList>
            <person name="Guo L."/>
            <person name="Winzer T."/>
            <person name="Yang X."/>
            <person name="Li Y."/>
            <person name="Ning Z."/>
            <person name="He Z."/>
            <person name="Teodor R."/>
            <person name="Lu Y."/>
            <person name="Bowser T.A."/>
            <person name="Graham I.A."/>
            <person name="Ye K."/>
        </authorList>
    </citation>
    <scope>NUCLEOTIDE SEQUENCE [LARGE SCALE GENOMIC DNA]</scope>
    <source>
        <strain evidence="3">cv. HN1</strain>
        <tissue evidence="2">Leaves</tissue>
    </source>
</reference>
<feature type="compositionally biased region" description="Polar residues" evidence="1">
    <location>
        <begin position="1"/>
        <end position="13"/>
    </location>
</feature>
<organism evidence="2 3">
    <name type="scientific">Papaver somniferum</name>
    <name type="common">Opium poppy</name>
    <dbReference type="NCBI Taxonomy" id="3469"/>
    <lineage>
        <taxon>Eukaryota</taxon>
        <taxon>Viridiplantae</taxon>
        <taxon>Streptophyta</taxon>
        <taxon>Embryophyta</taxon>
        <taxon>Tracheophyta</taxon>
        <taxon>Spermatophyta</taxon>
        <taxon>Magnoliopsida</taxon>
        <taxon>Ranunculales</taxon>
        <taxon>Papaveraceae</taxon>
        <taxon>Papaveroideae</taxon>
        <taxon>Papaver</taxon>
    </lineage>
</organism>
<evidence type="ECO:0000313" key="3">
    <source>
        <dbReference type="Proteomes" id="UP000316621"/>
    </source>
</evidence>
<dbReference type="EMBL" id="CM010718">
    <property type="protein sequence ID" value="RZC57170.1"/>
    <property type="molecule type" value="Genomic_DNA"/>
</dbReference>
<accession>A0A4Y7JAX8</accession>
<dbReference type="AlphaFoldDB" id="A0A4Y7JAX8"/>
<keyword evidence="3" id="KW-1185">Reference proteome</keyword>
<dbReference type="Gramene" id="RZC57170">
    <property type="protein sequence ID" value="RZC57170"/>
    <property type="gene ID" value="C5167_004475"/>
</dbReference>
<evidence type="ECO:0000313" key="2">
    <source>
        <dbReference type="EMBL" id="RZC57170.1"/>
    </source>
</evidence>
<name>A0A4Y7JAX8_PAPSO</name>
<feature type="compositionally biased region" description="Low complexity" evidence="1">
    <location>
        <begin position="25"/>
        <end position="42"/>
    </location>
</feature>
<gene>
    <name evidence="2" type="ORF">C5167_004475</name>
</gene>
<proteinExistence type="predicted"/>
<feature type="compositionally biased region" description="Polar residues" evidence="1">
    <location>
        <begin position="43"/>
        <end position="55"/>
    </location>
</feature>
<protein>
    <submittedName>
        <fullName evidence="2">Uncharacterized protein</fullName>
    </submittedName>
</protein>
<evidence type="ECO:0000256" key="1">
    <source>
        <dbReference type="SAM" id="MobiDB-lite"/>
    </source>
</evidence>
<feature type="region of interest" description="Disordered" evidence="1">
    <location>
        <begin position="1"/>
        <end position="55"/>
    </location>
</feature>
<dbReference type="Proteomes" id="UP000316621">
    <property type="component" value="Chromosome 4"/>
</dbReference>